<evidence type="ECO:0000259" key="10">
    <source>
        <dbReference type="PROSITE" id="PS50893"/>
    </source>
</evidence>
<feature type="transmembrane region" description="Helical" evidence="9">
    <location>
        <begin position="868"/>
        <end position="900"/>
    </location>
</feature>
<feature type="domain" description="ABC transmembrane type-1" evidence="11">
    <location>
        <begin position="732"/>
        <end position="1029"/>
    </location>
</feature>
<dbReference type="FunFam" id="1.20.1560.10:FF:000014">
    <property type="entry name" value="Multidrug resistance-associated protein member 4"/>
    <property type="match status" value="1"/>
</dbReference>
<accession>A0A9P0GCZ2</accession>
<feature type="domain" description="ABC transporter" evidence="10">
    <location>
        <begin position="416"/>
        <end position="639"/>
    </location>
</feature>
<feature type="transmembrane region" description="Helical" evidence="9">
    <location>
        <begin position="1003"/>
        <end position="1021"/>
    </location>
</feature>
<feature type="transmembrane region" description="Helical" evidence="9">
    <location>
        <begin position="787"/>
        <end position="809"/>
    </location>
</feature>
<dbReference type="FunFam" id="1.20.1560.10:FF:000026">
    <property type="entry name" value="Multidrug resistance-associated protein lethal(2)03659"/>
    <property type="match status" value="1"/>
</dbReference>
<feature type="transmembrane region" description="Helical" evidence="9">
    <location>
        <begin position="349"/>
        <end position="368"/>
    </location>
</feature>
<dbReference type="InterPro" id="IPR050173">
    <property type="entry name" value="ABC_transporter_C-like"/>
</dbReference>
<comment type="similarity">
    <text evidence="2">Belongs to the ABC transporter superfamily. ABCC family. Conjugate transporter (TC 3.A.1.208) subfamily.</text>
</comment>
<dbReference type="InterPro" id="IPR036640">
    <property type="entry name" value="ABC1_TM_sf"/>
</dbReference>
<dbReference type="FunFam" id="3.40.50.300:FF:000482">
    <property type="entry name" value="Multidrug resistance-associated protein member 4"/>
    <property type="match status" value="1"/>
</dbReference>
<feature type="transmembrane region" description="Helical" evidence="9">
    <location>
        <begin position="717"/>
        <end position="740"/>
    </location>
</feature>
<keyword evidence="3" id="KW-0813">Transport</keyword>
<dbReference type="InterPro" id="IPR011527">
    <property type="entry name" value="ABC1_TM_dom"/>
</dbReference>
<evidence type="ECO:0000256" key="3">
    <source>
        <dbReference type="ARBA" id="ARBA00022448"/>
    </source>
</evidence>
<evidence type="ECO:0000256" key="9">
    <source>
        <dbReference type="SAM" id="Phobius"/>
    </source>
</evidence>
<dbReference type="CDD" id="cd03244">
    <property type="entry name" value="ABCC_MRP_domain2"/>
    <property type="match status" value="1"/>
</dbReference>
<proteinExistence type="inferred from homology"/>
<feature type="transmembrane region" description="Helical" evidence="9">
    <location>
        <begin position="92"/>
        <end position="114"/>
    </location>
</feature>
<keyword evidence="13" id="KW-1185">Reference proteome</keyword>
<keyword evidence="5" id="KW-0547">Nucleotide-binding</keyword>
<dbReference type="PANTHER" id="PTHR24223">
    <property type="entry name" value="ATP-BINDING CASSETTE SUB-FAMILY C"/>
    <property type="match status" value="1"/>
</dbReference>
<evidence type="ECO:0000256" key="1">
    <source>
        <dbReference type="ARBA" id="ARBA00004141"/>
    </source>
</evidence>
<dbReference type="InterPro" id="IPR003439">
    <property type="entry name" value="ABC_transporter-like_ATP-bd"/>
</dbReference>
<dbReference type="SUPFAM" id="SSF52540">
    <property type="entry name" value="P-loop containing nucleoside triphosphate hydrolases"/>
    <property type="match status" value="2"/>
</dbReference>
<gene>
    <name evidence="12" type="ORF">PSYICH_LOCUS5835</name>
</gene>
<dbReference type="Pfam" id="PF00664">
    <property type="entry name" value="ABC_membrane"/>
    <property type="match status" value="2"/>
</dbReference>
<dbReference type="InterPro" id="IPR003593">
    <property type="entry name" value="AAA+_ATPase"/>
</dbReference>
<evidence type="ECO:0000313" key="13">
    <source>
        <dbReference type="Proteomes" id="UP001153636"/>
    </source>
</evidence>
<dbReference type="GO" id="GO:0016020">
    <property type="term" value="C:membrane"/>
    <property type="evidence" value="ECO:0007669"/>
    <property type="project" value="UniProtKB-SubCell"/>
</dbReference>
<feature type="transmembrane region" description="Helical" evidence="9">
    <location>
        <begin position="233"/>
        <end position="251"/>
    </location>
</feature>
<evidence type="ECO:0000256" key="5">
    <source>
        <dbReference type="ARBA" id="ARBA00022741"/>
    </source>
</evidence>
<keyword evidence="4 9" id="KW-0812">Transmembrane</keyword>
<feature type="transmembrane region" description="Helical" evidence="9">
    <location>
        <begin position="316"/>
        <end position="337"/>
    </location>
</feature>
<dbReference type="PROSITE" id="PS00211">
    <property type="entry name" value="ABC_TRANSPORTER_1"/>
    <property type="match status" value="2"/>
</dbReference>
<evidence type="ECO:0000259" key="11">
    <source>
        <dbReference type="PROSITE" id="PS50929"/>
    </source>
</evidence>
<name>A0A9P0GCZ2_9CUCU</name>
<dbReference type="EMBL" id="OV651830">
    <property type="protein sequence ID" value="CAH1104962.1"/>
    <property type="molecule type" value="Genomic_DNA"/>
</dbReference>
<organism evidence="12 13">
    <name type="scientific">Psylliodes chrysocephalus</name>
    <dbReference type="NCBI Taxonomy" id="3402493"/>
    <lineage>
        <taxon>Eukaryota</taxon>
        <taxon>Metazoa</taxon>
        <taxon>Ecdysozoa</taxon>
        <taxon>Arthropoda</taxon>
        <taxon>Hexapoda</taxon>
        <taxon>Insecta</taxon>
        <taxon>Pterygota</taxon>
        <taxon>Neoptera</taxon>
        <taxon>Endopterygota</taxon>
        <taxon>Coleoptera</taxon>
        <taxon>Polyphaga</taxon>
        <taxon>Cucujiformia</taxon>
        <taxon>Chrysomeloidea</taxon>
        <taxon>Chrysomelidae</taxon>
        <taxon>Galerucinae</taxon>
        <taxon>Alticini</taxon>
        <taxon>Psylliodes</taxon>
    </lineage>
</organism>
<reference evidence="12" key="1">
    <citation type="submission" date="2022-01" db="EMBL/GenBank/DDBJ databases">
        <authorList>
            <person name="King R."/>
        </authorList>
    </citation>
    <scope>NUCLEOTIDE SEQUENCE</scope>
</reference>
<dbReference type="PROSITE" id="PS50893">
    <property type="entry name" value="ABC_TRANSPORTER_2"/>
    <property type="match status" value="2"/>
</dbReference>
<evidence type="ECO:0000256" key="7">
    <source>
        <dbReference type="ARBA" id="ARBA00022989"/>
    </source>
</evidence>
<feature type="domain" description="ABC transmembrane type-1" evidence="11">
    <location>
        <begin position="105"/>
        <end position="367"/>
    </location>
</feature>
<sequence length="1323" mass="148982">MEITKERYFPNPREAANYLSILMFGYTFPMFKKGYSKNLEVDDLYNPLKKDKSKFLGDKLELNWNCQLTKAKKTNSKPSLLRAIVKTFWLEYFYIGLLAASNELVLKILQPMLLGGLLDYFNPTLNVTKETASMYGGLILIASVLSIFISNQYMLESFHGGMRIRAASCSLIYRKALKLSKTALGDTASGKMVNLLSNDVSRFDLVSLFLHQMWLGPCSAIIIMVLLYRDAGYAGIVGILAVFTTVLLQAYTGKLSAKYRRQTAMRTDERVRLMDEVLSGIQVIKMYAWEIPFQKIIKLARRAEIKIITKSSYVRATFMAFNLFTTRLALFCSLLTLVLSGESITASRVYVFSSYFNLLSMTMGAMFVRGISEIAELSVAIKRIQSFLMNEEYDPTKIHSFMNGTIKSVDDIKDIITLKNLTVKWNLSYTDNALENINMNIPDGQLVGIIGPVGSGKSSLLQTILGELDIVHGEMAIRGQISYASQEPWVFAATVRQNILFGEEYDKKRYQEVIQACALETDFQQFEHGDLTIVGDRGASLSGGQKARINLARAVYREADIYLFDDPLSAVDIHVSKHLYDKCINGYLANRTRILVTHQVHYLKDADHIIILNNGRVEDEGNFNLLTGSENMYAKLLTVDPEPLDTEKQKLDKTKFCRQLSQKHRRGSMVSLVSELSIADTLLSEDVDEEDLEEKQEDTQVQDLQEKSSKGKVHGSLLYKYISAGAGVCVTLIIGFLFIATQLGVSSVDYWISYWVNIEEYRNQTIDTEQTGTFSVKLVNLSTDTCLYIYAGILLILFILAMTRSFLYYKVCMMSSKKLHGVAYDSVTKATMRFFDTNPGGRILNRFSKDMGAIDEPLPKAILDSGQILLSMVGTLILIIVVNPYFIILMAILSVIFGFMRRVYLKTSKNIKRLEGIMRSPVFSHLKATIEGLTTIRAFGAENTLMDEFDNHQDYHSSAWYMFLVSSTAFGFYLDAFCSAFLGLLTFSFILLKENLGMRGGEVGLAISQATALTFFLQWGMRQSAEVANQLMSVERVLEYKTLPKEIEPEVPKVPPKEWPQKGEIIFKDASLRYFEGGPMVLKHLNLTIKPKEKVGVVGRTGAGKSSLIQALFRLAPIEGGIQIDGIDTKDISLKSLRLKISIIPQDPVLFSGTLRYNLDPFDEYSDEVLYKAIEAVELKDPANVINRLENRVMDRGSNYSVGQRQLICLARAILKQNRVLMLDEATANVDPQTDALIQKTIRKKFVDCSVITVAHRLNTIMDSDKVLVMDAGQVAEYDHPHLLLQNSNGVFSKMVAETGRYTAEQLRKIASDSYQKYFALPE</sequence>
<dbReference type="PROSITE" id="PS50929">
    <property type="entry name" value="ABC_TM1F"/>
    <property type="match status" value="2"/>
</dbReference>
<dbReference type="Gene3D" id="1.20.1560.10">
    <property type="entry name" value="ABC transporter type 1, transmembrane domain"/>
    <property type="match status" value="2"/>
</dbReference>
<dbReference type="OrthoDB" id="6500128at2759"/>
<dbReference type="FunFam" id="3.40.50.300:FF:000163">
    <property type="entry name" value="Multidrug resistance-associated protein member 4"/>
    <property type="match status" value="1"/>
</dbReference>
<dbReference type="GO" id="GO:0016887">
    <property type="term" value="F:ATP hydrolysis activity"/>
    <property type="evidence" value="ECO:0007669"/>
    <property type="project" value="InterPro"/>
</dbReference>
<dbReference type="Proteomes" id="UP001153636">
    <property type="component" value="Chromosome 18"/>
</dbReference>
<evidence type="ECO:0000256" key="6">
    <source>
        <dbReference type="ARBA" id="ARBA00022840"/>
    </source>
</evidence>
<feature type="transmembrane region" description="Helical" evidence="9">
    <location>
        <begin position="134"/>
        <end position="155"/>
    </location>
</feature>
<evidence type="ECO:0000313" key="12">
    <source>
        <dbReference type="EMBL" id="CAH1104962.1"/>
    </source>
</evidence>
<dbReference type="GO" id="GO:0005524">
    <property type="term" value="F:ATP binding"/>
    <property type="evidence" value="ECO:0007669"/>
    <property type="project" value="UniProtKB-KW"/>
</dbReference>
<protein>
    <submittedName>
        <fullName evidence="12">Uncharacterized protein</fullName>
    </submittedName>
</protein>
<feature type="domain" description="ABC transporter" evidence="10">
    <location>
        <begin position="1067"/>
        <end position="1297"/>
    </location>
</feature>
<keyword evidence="8 9" id="KW-0472">Membrane</keyword>
<evidence type="ECO:0000256" key="4">
    <source>
        <dbReference type="ARBA" id="ARBA00022692"/>
    </source>
</evidence>
<evidence type="ECO:0000256" key="2">
    <source>
        <dbReference type="ARBA" id="ARBA00009726"/>
    </source>
</evidence>
<evidence type="ECO:0000256" key="8">
    <source>
        <dbReference type="ARBA" id="ARBA00023136"/>
    </source>
</evidence>
<comment type="subcellular location">
    <subcellularLocation>
        <location evidence="1">Membrane</location>
        <topology evidence="1">Multi-pass membrane protein</topology>
    </subcellularLocation>
</comment>
<keyword evidence="7 9" id="KW-1133">Transmembrane helix</keyword>
<dbReference type="InterPro" id="IPR017871">
    <property type="entry name" value="ABC_transporter-like_CS"/>
</dbReference>
<dbReference type="SUPFAM" id="SSF90123">
    <property type="entry name" value="ABC transporter transmembrane region"/>
    <property type="match status" value="2"/>
</dbReference>
<dbReference type="PANTHER" id="PTHR24223:SF456">
    <property type="entry name" value="MULTIDRUG RESISTANCE-ASSOCIATED PROTEIN LETHAL(2)03659"/>
    <property type="match status" value="1"/>
</dbReference>
<feature type="transmembrane region" description="Helical" evidence="9">
    <location>
        <begin position="205"/>
        <end position="227"/>
    </location>
</feature>
<feature type="transmembrane region" description="Helical" evidence="9">
    <location>
        <begin position="970"/>
        <end position="991"/>
    </location>
</feature>
<dbReference type="CDD" id="cd03250">
    <property type="entry name" value="ABCC_MRP_domain1"/>
    <property type="match status" value="1"/>
</dbReference>
<dbReference type="InterPro" id="IPR027417">
    <property type="entry name" value="P-loop_NTPase"/>
</dbReference>
<dbReference type="GO" id="GO:0140359">
    <property type="term" value="F:ABC-type transporter activity"/>
    <property type="evidence" value="ECO:0007669"/>
    <property type="project" value="InterPro"/>
</dbReference>
<dbReference type="SMART" id="SM00382">
    <property type="entry name" value="AAA"/>
    <property type="match status" value="2"/>
</dbReference>
<dbReference type="InterPro" id="IPR044746">
    <property type="entry name" value="ABCC_6TM_D1"/>
</dbReference>
<keyword evidence="6" id="KW-0067">ATP-binding</keyword>
<dbReference type="Gene3D" id="3.40.50.300">
    <property type="entry name" value="P-loop containing nucleotide triphosphate hydrolases"/>
    <property type="match status" value="2"/>
</dbReference>
<dbReference type="CDD" id="cd18579">
    <property type="entry name" value="ABC_6TM_ABCC_D1"/>
    <property type="match status" value="1"/>
</dbReference>
<dbReference type="Pfam" id="PF00005">
    <property type="entry name" value="ABC_tran"/>
    <property type="match status" value="2"/>
</dbReference>